<organism evidence="5">
    <name type="scientific">human gut metagenome</name>
    <dbReference type="NCBI Taxonomy" id="408170"/>
    <lineage>
        <taxon>unclassified sequences</taxon>
        <taxon>metagenomes</taxon>
        <taxon>organismal metagenomes</taxon>
    </lineage>
</organism>
<dbReference type="CDD" id="cd18095">
    <property type="entry name" value="SpoU-like_rRNA-MTase"/>
    <property type="match status" value="1"/>
</dbReference>
<evidence type="ECO:0000313" key="5">
    <source>
        <dbReference type="EMBL" id="EKC76128.1"/>
    </source>
</evidence>
<dbReference type="AlphaFoldDB" id="K1U1L5"/>
<dbReference type="GO" id="GO:0006396">
    <property type="term" value="P:RNA processing"/>
    <property type="evidence" value="ECO:0007669"/>
    <property type="project" value="InterPro"/>
</dbReference>
<dbReference type="GO" id="GO:0003723">
    <property type="term" value="F:RNA binding"/>
    <property type="evidence" value="ECO:0007669"/>
    <property type="project" value="InterPro"/>
</dbReference>
<dbReference type="GO" id="GO:0032259">
    <property type="term" value="P:methylation"/>
    <property type="evidence" value="ECO:0007669"/>
    <property type="project" value="UniProtKB-KW"/>
</dbReference>
<reference evidence="5" key="1">
    <citation type="journal article" date="2013" name="Environ. Microbiol.">
        <title>Microbiota from the distal guts of lean and obese adolescents exhibit partial functional redundancy besides clear differences in community structure.</title>
        <authorList>
            <person name="Ferrer M."/>
            <person name="Ruiz A."/>
            <person name="Lanza F."/>
            <person name="Haange S.B."/>
            <person name="Oberbach A."/>
            <person name="Till H."/>
            <person name="Bargiela R."/>
            <person name="Campoy C."/>
            <person name="Segura M.T."/>
            <person name="Richter M."/>
            <person name="von Bergen M."/>
            <person name="Seifert J."/>
            <person name="Suarez A."/>
        </authorList>
    </citation>
    <scope>NUCLEOTIDE SEQUENCE</scope>
</reference>
<evidence type="ECO:0000256" key="2">
    <source>
        <dbReference type="ARBA" id="ARBA00022603"/>
    </source>
</evidence>
<keyword evidence="3 5" id="KW-0808">Transferase</keyword>
<dbReference type="SUPFAM" id="SSF75217">
    <property type="entry name" value="alpha/beta knot"/>
    <property type="match status" value="1"/>
</dbReference>
<dbReference type="EMBL" id="AJWZ01000670">
    <property type="protein sequence ID" value="EKC76128.1"/>
    <property type="molecule type" value="Genomic_DNA"/>
</dbReference>
<dbReference type="SMART" id="SM00967">
    <property type="entry name" value="SpoU_sub_bind"/>
    <property type="match status" value="1"/>
</dbReference>
<accession>K1U1L5</accession>
<dbReference type="InterPro" id="IPR053888">
    <property type="entry name" value="MRM3-like_sub_bind"/>
</dbReference>
<dbReference type="PANTHER" id="PTHR43191:SF2">
    <property type="entry name" value="RRNA METHYLTRANSFERASE 3, MITOCHONDRIAL"/>
    <property type="match status" value="1"/>
</dbReference>
<dbReference type="InterPro" id="IPR029028">
    <property type="entry name" value="Alpha/beta_knot_MTases"/>
</dbReference>
<protein>
    <submittedName>
        <fullName evidence="5">tRNA/rRNA methyltransferase (SpoU)</fullName>
    </submittedName>
</protein>
<gene>
    <name evidence="5" type="ORF">OBE_00998</name>
</gene>
<dbReference type="InterPro" id="IPR029064">
    <property type="entry name" value="Ribosomal_eL30-like_sf"/>
</dbReference>
<dbReference type="Gene3D" id="3.30.1330.30">
    <property type="match status" value="1"/>
</dbReference>
<dbReference type="InterPro" id="IPR013123">
    <property type="entry name" value="SpoU_subst-bd"/>
</dbReference>
<dbReference type="InterPro" id="IPR001537">
    <property type="entry name" value="SpoU_MeTrfase"/>
</dbReference>
<dbReference type="PANTHER" id="PTHR43191">
    <property type="entry name" value="RRNA METHYLTRANSFERASE 3"/>
    <property type="match status" value="1"/>
</dbReference>
<comment type="caution">
    <text evidence="5">The sequence shown here is derived from an EMBL/GenBank/DDBJ whole genome shotgun (WGS) entry which is preliminary data.</text>
</comment>
<dbReference type="InterPro" id="IPR029026">
    <property type="entry name" value="tRNA_m1G_MTases_N"/>
</dbReference>
<name>K1U1L5_9ZZZZ</name>
<dbReference type="InterPro" id="IPR051259">
    <property type="entry name" value="rRNA_Methyltransferase"/>
</dbReference>
<evidence type="ECO:0000256" key="3">
    <source>
        <dbReference type="ARBA" id="ARBA00022679"/>
    </source>
</evidence>
<comment type="similarity">
    <text evidence="1">Belongs to the class IV-like SAM-binding methyltransferase superfamily. RNA methyltransferase TrmH family.</text>
</comment>
<dbReference type="SUPFAM" id="SSF55315">
    <property type="entry name" value="L30e-like"/>
    <property type="match status" value="1"/>
</dbReference>
<evidence type="ECO:0000256" key="1">
    <source>
        <dbReference type="ARBA" id="ARBA00007228"/>
    </source>
</evidence>
<dbReference type="Pfam" id="PF22435">
    <property type="entry name" value="MRM3-like_sub_bind"/>
    <property type="match status" value="1"/>
</dbReference>
<sequence>MLITSLDNERVKKYIKLKEKKYRDQTGEFIVEGSHLVLEAYKAGLIKELILEKEAVFPLDIKDIVYLPMDIINKVSTVETPQTVMALCSKKEENESLGDHILMVDDVQDPGNLGTIIRSAVAFNIDTVILSKNTVDLYNPKTIRATQGMFFHINVIKKDLLEVMKYLDDIDVPVYGTLVEHGEDVRTLNEKDKKKFALIVGNEGNGVHKEISDKCDKNLYIKMNSDVESLNVGVATSILLYELGR</sequence>
<keyword evidence="2 5" id="KW-0489">Methyltransferase</keyword>
<dbReference type="Pfam" id="PF00588">
    <property type="entry name" value="SpoU_methylase"/>
    <property type="match status" value="1"/>
</dbReference>
<feature type="domain" description="RNA 2-O ribose methyltransferase substrate binding" evidence="4">
    <location>
        <begin position="30"/>
        <end position="94"/>
    </location>
</feature>
<evidence type="ECO:0000259" key="4">
    <source>
        <dbReference type="SMART" id="SM00967"/>
    </source>
</evidence>
<dbReference type="GO" id="GO:0005737">
    <property type="term" value="C:cytoplasm"/>
    <property type="evidence" value="ECO:0007669"/>
    <property type="project" value="UniProtKB-ARBA"/>
</dbReference>
<dbReference type="GO" id="GO:0008173">
    <property type="term" value="F:RNA methyltransferase activity"/>
    <property type="evidence" value="ECO:0007669"/>
    <property type="project" value="InterPro"/>
</dbReference>
<dbReference type="Gene3D" id="3.40.1280.10">
    <property type="match status" value="1"/>
</dbReference>
<proteinExistence type="inferred from homology"/>